<dbReference type="HOGENOM" id="CLU_3031370_0_0_6"/>
<reference evidence="1 2" key="1">
    <citation type="journal article" date="2005" name="Genome Res.">
        <title>Comparative and functional genomic analyses of the pathogenicity of phytopathogen Xanthomonas campestris pv. campestris.</title>
        <authorList>
            <person name="Qian W."/>
            <person name="Jia Y."/>
            <person name="Ren S.X."/>
            <person name="He Y.Q."/>
            <person name="Feng J.X."/>
            <person name="Lu L.F."/>
            <person name="Sun Q."/>
            <person name="Ying G."/>
            <person name="Tang D.J."/>
            <person name="Tang H."/>
            <person name="Wu W."/>
            <person name="Hao P."/>
            <person name="Wang L."/>
            <person name="Jiang B.L."/>
            <person name="Zeng S."/>
            <person name="Gu W.Y."/>
            <person name="Lu G."/>
            <person name="Rong L."/>
            <person name="Tian Y."/>
            <person name="Yao Z."/>
            <person name="Fu G."/>
            <person name="Chen B."/>
            <person name="Fang R."/>
            <person name="Qiang B."/>
            <person name="Chen Z."/>
            <person name="Zhao G.P."/>
            <person name="Tang J.L."/>
            <person name="He C."/>
        </authorList>
    </citation>
    <scope>NUCLEOTIDE SEQUENCE [LARGE SCALE GENOMIC DNA]</scope>
    <source>
        <strain evidence="1 2">8004</strain>
    </source>
</reference>
<proteinExistence type="predicted"/>
<sequence>MPGGAGAQPVPWGRVLPGIVNIKRPASPSIGKNARFSMLDVIQWQSPAPKDMHHV</sequence>
<dbReference type="KEGG" id="xcb:XC_1294"/>
<evidence type="ECO:0000313" key="1">
    <source>
        <dbReference type="EMBL" id="AAY48363.1"/>
    </source>
</evidence>
<dbReference type="Proteomes" id="UP000000420">
    <property type="component" value="Chromosome"/>
</dbReference>
<evidence type="ECO:0000313" key="2">
    <source>
        <dbReference type="Proteomes" id="UP000000420"/>
    </source>
</evidence>
<dbReference type="EMBL" id="CP000050">
    <property type="protein sequence ID" value="AAY48363.1"/>
    <property type="molecule type" value="Genomic_DNA"/>
</dbReference>
<organism evidence="1 2">
    <name type="scientific">Xanthomonas campestris pv. campestris (strain 8004)</name>
    <dbReference type="NCBI Taxonomy" id="314565"/>
    <lineage>
        <taxon>Bacteria</taxon>
        <taxon>Pseudomonadati</taxon>
        <taxon>Pseudomonadota</taxon>
        <taxon>Gammaproteobacteria</taxon>
        <taxon>Lysobacterales</taxon>
        <taxon>Lysobacteraceae</taxon>
        <taxon>Xanthomonas</taxon>
    </lineage>
</organism>
<accession>A0A0H2X746</accession>
<gene>
    <name evidence="1" type="ordered locus">XC_1294</name>
</gene>
<dbReference type="AlphaFoldDB" id="A0A0H2X746"/>
<name>A0A0H2X746_XANC8</name>
<protein>
    <submittedName>
        <fullName evidence="1">Uncharacterized protein</fullName>
    </submittedName>
</protein>